<dbReference type="AlphaFoldDB" id="F2IZ24"/>
<organism evidence="7 8">
    <name type="scientific">Polymorphum gilvum (strain LMG 25793 / CGMCC 1.9160 / SL003B-26A1)</name>
    <dbReference type="NCBI Taxonomy" id="991905"/>
    <lineage>
        <taxon>Bacteria</taxon>
        <taxon>Pseudomonadati</taxon>
        <taxon>Pseudomonadota</taxon>
        <taxon>Alphaproteobacteria</taxon>
        <taxon>Rhodobacterales</taxon>
        <taxon>Paracoccaceae</taxon>
        <taxon>Polymorphum</taxon>
    </lineage>
</organism>
<dbReference type="eggNOG" id="COG1280">
    <property type="taxonomic scope" value="Bacteria"/>
</dbReference>
<dbReference type="GO" id="GO:0015171">
    <property type="term" value="F:amino acid transmembrane transporter activity"/>
    <property type="evidence" value="ECO:0007669"/>
    <property type="project" value="TreeGrafter"/>
</dbReference>
<evidence type="ECO:0000256" key="5">
    <source>
        <dbReference type="ARBA" id="ARBA00023136"/>
    </source>
</evidence>
<dbReference type="PATRIC" id="fig|991905.3.peg.3425"/>
<dbReference type="PANTHER" id="PTHR30086:SF20">
    <property type="entry name" value="ARGININE EXPORTER PROTEIN ARGO-RELATED"/>
    <property type="match status" value="1"/>
</dbReference>
<dbReference type="Pfam" id="PF01810">
    <property type="entry name" value="LysE"/>
    <property type="match status" value="1"/>
</dbReference>
<dbReference type="STRING" id="991905.SL003B_3325"/>
<dbReference type="KEGG" id="pgv:SL003B_3325"/>
<dbReference type="OrthoDB" id="7874789at2"/>
<evidence type="ECO:0000256" key="4">
    <source>
        <dbReference type="ARBA" id="ARBA00022989"/>
    </source>
</evidence>
<feature type="transmembrane region" description="Helical" evidence="6">
    <location>
        <begin position="76"/>
        <end position="93"/>
    </location>
</feature>
<evidence type="ECO:0000256" key="3">
    <source>
        <dbReference type="ARBA" id="ARBA00022692"/>
    </source>
</evidence>
<sequence length="213" mass="22179">MEVNLAYLLIGLAIGVITTAPVGPVNVMAIQRAFHRGFHHGFVVGLGAVAADTLYAAVAVFGISAVAHFVEGHDNAIQAVGGVLLIVFGYKVMQVHPHLDTKPLGRGGSDWGAMTGAFLMTLTNPGVVLGFVAIFGSLGEWAPDLGDHVGALFMVAGVAGGATLWWAFVAGAVSLLRDRLTDAWLDGVNRVAGLALIGFAVLIYLRLALIYFG</sequence>
<evidence type="ECO:0000256" key="1">
    <source>
        <dbReference type="ARBA" id="ARBA00004651"/>
    </source>
</evidence>
<feature type="transmembrane region" description="Helical" evidence="6">
    <location>
        <begin position="188"/>
        <end position="212"/>
    </location>
</feature>
<evidence type="ECO:0000256" key="6">
    <source>
        <dbReference type="SAM" id="Phobius"/>
    </source>
</evidence>
<dbReference type="InterPro" id="IPR001123">
    <property type="entry name" value="LeuE-type"/>
</dbReference>
<protein>
    <submittedName>
        <fullName evidence="7">Translocator protein, LysE family</fullName>
    </submittedName>
</protein>
<feature type="transmembrane region" description="Helical" evidence="6">
    <location>
        <begin position="114"/>
        <end position="138"/>
    </location>
</feature>
<keyword evidence="8" id="KW-1185">Reference proteome</keyword>
<dbReference type="EMBL" id="CP002568">
    <property type="protein sequence ID" value="ADZ71747.1"/>
    <property type="molecule type" value="Genomic_DNA"/>
</dbReference>
<gene>
    <name evidence="7" type="ordered locus">SL003B_3325</name>
</gene>
<comment type="subcellular location">
    <subcellularLocation>
        <location evidence="1">Cell membrane</location>
        <topology evidence="1">Multi-pass membrane protein</topology>
    </subcellularLocation>
</comment>
<name>F2IZ24_POLGS</name>
<keyword evidence="3 6" id="KW-0812">Transmembrane</keyword>
<evidence type="ECO:0000256" key="2">
    <source>
        <dbReference type="ARBA" id="ARBA00022475"/>
    </source>
</evidence>
<accession>F2IZ24</accession>
<keyword evidence="5 6" id="KW-0472">Membrane</keyword>
<evidence type="ECO:0000313" key="8">
    <source>
        <dbReference type="Proteomes" id="UP000008130"/>
    </source>
</evidence>
<feature type="transmembrane region" description="Helical" evidence="6">
    <location>
        <begin position="42"/>
        <end position="70"/>
    </location>
</feature>
<dbReference type="GO" id="GO:0005886">
    <property type="term" value="C:plasma membrane"/>
    <property type="evidence" value="ECO:0007669"/>
    <property type="project" value="UniProtKB-SubCell"/>
</dbReference>
<feature type="transmembrane region" description="Helical" evidence="6">
    <location>
        <begin position="150"/>
        <end position="176"/>
    </location>
</feature>
<evidence type="ECO:0000313" key="7">
    <source>
        <dbReference type="EMBL" id="ADZ71747.1"/>
    </source>
</evidence>
<proteinExistence type="predicted"/>
<feature type="transmembrane region" description="Helical" evidence="6">
    <location>
        <begin position="6"/>
        <end position="30"/>
    </location>
</feature>
<dbReference type="PANTHER" id="PTHR30086">
    <property type="entry name" value="ARGININE EXPORTER PROTEIN ARGO"/>
    <property type="match status" value="1"/>
</dbReference>
<dbReference type="HOGENOM" id="CLU_087840_1_1_5"/>
<keyword evidence="4 6" id="KW-1133">Transmembrane helix</keyword>
<keyword evidence="2" id="KW-1003">Cell membrane</keyword>
<dbReference type="RefSeq" id="WP_013654056.1">
    <property type="nucleotide sequence ID" value="NC_015259.1"/>
</dbReference>
<reference evidence="7 8" key="1">
    <citation type="journal article" date="2011" name="J. Bacteriol.">
        <title>Complete genome sequence of Polymorphum gilvum SL003B-26A1T, a crude oil-degrading bacterium from oil-polluted saline soil.</title>
        <authorList>
            <person name="Li S.G."/>
            <person name="Tang Y.Q."/>
            <person name="Nie Y."/>
            <person name="Cai M."/>
            <person name="Wu X.L."/>
        </authorList>
    </citation>
    <scope>NUCLEOTIDE SEQUENCE [LARGE SCALE GENOMIC DNA]</scope>
    <source>
        <strain evidence="8">LMG 25793 / CGMCC 1.9160 / SL003B-26A1</strain>
    </source>
</reference>
<dbReference type="Proteomes" id="UP000008130">
    <property type="component" value="Chromosome"/>
</dbReference>